<dbReference type="AlphaFoldDB" id="A0A0J1GR07"/>
<evidence type="ECO:0000259" key="2">
    <source>
        <dbReference type="Pfam" id="PF03413"/>
    </source>
</evidence>
<feature type="signal peptide" evidence="1">
    <location>
        <begin position="1"/>
        <end position="23"/>
    </location>
</feature>
<evidence type="ECO:0000313" key="4">
    <source>
        <dbReference type="Proteomes" id="UP000036426"/>
    </source>
</evidence>
<dbReference type="InterPro" id="IPR025711">
    <property type="entry name" value="PepSY"/>
</dbReference>
<evidence type="ECO:0000256" key="1">
    <source>
        <dbReference type="SAM" id="SignalP"/>
    </source>
</evidence>
<feature type="chain" id="PRO_5005252020" description="PepSY domain-containing protein" evidence="1">
    <location>
        <begin position="24"/>
        <end position="116"/>
    </location>
</feature>
<dbReference type="EMBL" id="LDOV01000010">
    <property type="protein sequence ID" value="KLV01849.1"/>
    <property type="molecule type" value="Genomic_DNA"/>
</dbReference>
<organism evidence="3 4">
    <name type="scientific">Photobacterium aphoticum</name>
    <dbReference type="NCBI Taxonomy" id="754436"/>
    <lineage>
        <taxon>Bacteria</taxon>
        <taxon>Pseudomonadati</taxon>
        <taxon>Pseudomonadota</taxon>
        <taxon>Gammaproteobacteria</taxon>
        <taxon>Vibrionales</taxon>
        <taxon>Vibrionaceae</taxon>
        <taxon>Photobacterium</taxon>
    </lineage>
</organism>
<gene>
    <name evidence="3" type="ORF">ABT58_05385</name>
</gene>
<reference evidence="3 4" key="1">
    <citation type="submission" date="2015-05" db="EMBL/GenBank/DDBJ databases">
        <title>Photobacterium galathea sp. nov.</title>
        <authorList>
            <person name="Machado H."/>
            <person name="Gram L."/>
        </authorList>
    </citation>
    <scope>NUCLEOTIDE SEQUENCE [LARGE SCALE GENOMIC DNA]</scope>
    <source>
        <strain evidence="3 4">DSM 25995</strain>
    </source>
</reference>
<dbReference type="Proteomes" id="UP000036426">
    <property type="component" value="Unassembled WGS sequence"/>
</dbReference>
<dbReference type="OrthoDB" id="6399977at2"/>
<feature type="domain" description="PepSY" evidence="2">
    <location>
        <begin position="53"/>
        <end position="103"/>
    </location>
</feature>
<dbReference type="PATRIC" id="fig|754436.4.peg.1142"/>
<dbReference type="Pfam" id="PF03413">
    <property type="entry name" value="PepSY"/>
    <property type="match status" value="1"/>
</dbReference>
<keyword evidence="4" id="KW-1185">Reference proteome</keyword>
<protein>
    <recommendedName>
        <fullName evidence="2">PepSY domain-containing protein</fullName>
    </recommendedName>
</protein>
<proteinExistence type="predicted"/>
<comment type="caution">
    <text evidence="3">The sequence shown here is derived from an EMBL/GenBank/DDBJ whole genome shotgun (WGS) entry which is preliminary data.</text>
</comment>
<evidence type="ECO:0000313" key="3">
    <source>
        <dbReference type="EMBL" id="KLV01849.1"/>
    </source>
</evidence>
<sequence length="116" mass="13256">MNIKSTFLTAFIMLFCVLPQAFANVQLEIDEDHDDVMLAVQQGLIQPYSALQAVVSKQLHGRIIKVELEEDDDVWIYELKLIDPNNNIVRVEYEAKTLTILEIKGRGLENIIKVSQ</sequence>
<accession>A0A0J1GR07</accession>
<name>A0A0J1GR07_9GAMM</name>
<keyword evidence="1" id="KW-0732">Signal</keyword>
<dbReference type="Gene3D" id="3.10.450.40">
    <property type="match status" value="1"/>
</dbReference>